<dbReference type="Pfam" id="PF13471">
    <property type="entry name" value="Transglut_core3"/>
    <property type="match status" value="1"/>
</dbReference>
<dbReference type="InterPro" id="IPR032708">
    <property type="entry name" value="McjB_C"/>
</dbReference>
<dbReference type="InterPro" id="IPR041881">
    <property type="entry name" value="PqqD_sf"/>
</dbReference>
<dbReference type="OrthoDB" id="583768at2"/>
<dbReference type="eggNOG" id="ENOG502ZD72">
    <property type="taxonomic scope" value="Bacteria"/>
</dbReference>
<feature type="domain" description="Microcin J25-processing protein McjB C-terminal" evidence="1">
    <location>
        <begin position="140"/>
        <end position="228"/>
    </location>
</feature>
<sequence length="241" mass="25840">MRQPTVVHVPCHVHAAAAASGATFLLDGRSGQWHVLNATATALWRELGRLGDVEHVIGTAAAQYAQPTADVFRADARHVVGDMLARGLIAPGVGASRPPMTSPERPEGILNAGWAQRAPSVREHAGLLIALVLLRLPFHLTTRLIELLLGRWCSRAATVAEAVSTVAAVDAAADRHFGRVACLERSLGAVVTAALSRQRMRWVIGAAEDPVRFHAWVEVDGLMVDRSPEWTAVGFVKVLTL</sequence>
<dbReference type="Proteomes" id="UP000006281">
    <property type="component" value="Chromosome"/>
</dbReference>
<reference evidence="2 3" key="1">
    <citation type="journal article" date="2012" name="BMC Genomics">
        <title>Complete genome sequence of Saccharothrix espanaensis DSM 44229T and comparison to the other completely sequenced Pseudonocardiaceae.</title>
        <authorList>
            <person name="Strobel T."/>
            <person name="Al-Dilaimi A."/>
            <person name="Blom J."/>
            <person name="Gessner A."/>
            <person name="Kalinowski J."/>
            <person name="Luzhetska M."/>
            <person name="Puhler A."/>
            <person name="Szczepanowski R."/>
            <person name="Bechthold A."/>
            <person name="Ruckert C."/>
        </authorList>
    </citation>
    <scope>NUCLEOTIDE SEQUENCE [LARGE SCALE GENOMIC DNA]</scope>
    <source>
        <strain evidence="3">ATCC 51144 / DSM 44229 / JCM 9112 / NBRC 15066 / NRRL 15764</strain>
    </source>
</reference>
<accession>K0K567</accession>
<organism evidence="2 3">
    <name type="scientific">Saccharothrix espanaensis (strain ATCC 51144 / DSM 44229 / JCM 9112 / NBRC 15066 / NRRL 15764)</name>
    <dbReference type="NCBI Taxonomy" id="1179773"/>
    <lineage>
        <taxon>Bacteria</taxon>
        <taxon>Bacillati</taxon>
        <taxon>Actinomycetota</taxon>
        <taxon>Actinomycetes</taxon>
        <taxon>Pseudonocardiales</taxon>
        <taxon>Pseudonocardiaceae</taxon>
        <taxon>Saccharothrix</taxon>
    </lineage>
</organism>
<dbReference type="RefSeq" id="WP_015102839.1">
    <property type="nucleotide sequence ID" value="NC_019673.1"/>
</dbReference>
<evidence type="ECO:0000259" key="1">
    <source>
        <dbReference type="Pfam" id="PF13471"/>
    </source>
</evidence>
<dbReference type="Pfam" id="PF05402">
    <property type="entry name" value="PqqD"/>
    <property type="match status" value="1"/>
</dbReference>
<evidence type="ECO:0000313" key="2">
    <source>
        <dbReference type="EMBL" id="CCH32727.1"/>
    </source>
</evidence>
<dbReference type="EMBL" id="HE804045">
    <property type="protein sequence ID" value="CCH32727.1"/>
    <property type="molecule type" value="Genomic_DNA"/>
</dbReference>
<evidence type="ECO:0000313" key="3">
    <source>
        <dbReference type="Proteomes" id="UP000006281"/>
    </source>
</evidence>
<proteinExistence type="predicted"/>
<protein>
    <recommendedName>
        <fullName evidence="1">Microcin J25-processing protein McjB C-terminal domain-containing protein</fullName>
    </recommendedName>
</protein>
<dbReference type="AlphaFoldDB" id="K0K567"/>
<dbReference type="InterPro" id="IPR053521">
    <property type="entry name" value="McjB-like"/>
</dbReference>
<gene>
    <name evidence="2" type="ordered locus">BN6_54680</name>
</gene>
<dbReference type="KEGG" id="sesp:BN6_54680"/>
<dbReference type="InterPro" id="IPR008792">
    <property type="entry name" value="PQQD"/>
</dbReference>
<dbReference type="Gene3D" id="1.10.10.1150">
    <property type="entry name" value="Coenzyme PQQ synthesis protein D (PqqD)"/>
    <property type="match status" value="1"/>
</dbReference>
<keyword evidence="3" id="KW-1185">Reference proteome</keyword>
<dbReference type="HOGENOM" id="CLU_1178273_0_0_11"/>
<dbReference type="NCBIfam" id="NF033537">
    <property type="entry name" value="lasso_biosyn_B2"/>
    <property type="match status" value="1"/>
</dbReference>
<dbReference type="PATRIC" id="fig|1179773.3.peg.5513"/>
<name>K0K567_SACES</name>